<name>A0A6L9SS54_9BIFI</name>
<dbReference type="Proteomes" id="UP000483293">
    <property type="component" value="Unassembled WGS sequence"/>
</dbReference>
<keyword evidence="1" id="KW-0812">Transmembrane</keyword>
<evidence type="ECO:0000256" key="1">
    <source>
        <dbReference type="SAM" id="Phobius"/>
    </source>
</evidence>
<organism evidence="2 3">
    <name type="scientific">Bifidobacterium platyrrhinorum</name>
    <dbReference type="NCBI Taxonomy" id="2661628"/>
    <lineage>
        <taxon>Bacteria</taxon>
        <taxon>Bacillati</taxon>
        <taxon>Actinomycetota</taxon>
        <taxon>Actinomycetes</taxon>
        <taxon>Bifidobacteriales</taxon>
        <taxon>Bifidobacteriaceae</taxon>
        <taxon>Bifidobacterium</taxon>
    </lineage>
</organism>
<proteinExistence type="predicted"/>
<protein>
    <submittedName>
        <fullName evidence="2">Tight junction protein ZO-3</fullName>
    </submittedName>
</protein>
<gene>
    <name evidence="2" type="ORF">GFD21_06485</name>
</gene>
<keyword evidence="1" id="KW-0472">Membrane</keyword>
<sequence length="93" mass="10130">MRIRKPFTDWTVESSIGLLAIITIIITGALIAGIIGLCAYELSHPEPVMPKQTVSQYLDKQGDVKRLCLVYKTGDHVDALSCDLVDDITGGVK</sequence>
<reference evidence="2 3" key="1">
    <citation type="submission" date="2019-10" db="EMBL/GenBank/DDBJ databases">
        <title>Bifidobacterium from non-human primates.</title>
        <authorList>
            <person name="Modesto M."/>
        </authorList>
    </citation>
    <scope>NUCLEOTIDE SEQUENCE [LARGE SCALE GENOMIC DNA]</scope>
    <source>
        <strain evidence="2 3">SMA15</strain>
    </source>
</reference>
<keyword evidence="1" id="KW-1133">Transmembrane helix</keyword>
<accession>A0A6L9SS54</accession>
<dbReference type="EMBL" id="WHZV01000005">
    <property type="protein sequence ID" value="NEG55417.1"/>
    <property type="molecule type" value="Genomic_DNA"/>
</dbReference>
<dbReference type="RefSeq" id="WP_163197131.1">
    <property type="nucleotide sequence ID" value="NZ_WHZV01000005.1"/>
</dbReference>
<evidence type="ECO:0000313" key="3">
    <source>
        <dbReference type="Proteomes" id="UP000483293"/>
    </source>
</evidence>
<keyword evidence="3" id="KW-1185">Reference proteome</keyword>
<dbReference type="AlphaFoldDB" id="A0A6L9SS54"/>
<evidence type="ECO:0000313" key="2">
    <source>
        <dbReference type="EMBL" id="NEG55417.1"/>
    </source>
</evidence>
<feature type="transmembrane region" description="Helical" evidence="1">
    <location>
        <begin position="16"/>
        <end position="40"/>
    </location>
</feature>
<comment type="caution">
    <text evidence="2">The sequence shown here is derived from an EMBL/GenBank/DDBJ whole genome shotgun (WGS) entry which is preliminary data.</text>
</comment>